<comment type="caution">
    <text evidence="2">The sequence shown here is derived from an EMBL/GenBank/DDBJ whole genome shotgun (WGS) entry which is preliminary data.</text>
</comment>
<sequence>MHFPFFALSALLLLFSQASATEEIPVKHCKNPSAPTDIVAAVLFRQALVERAGRTTAPARVKKVVLSQADLVNVPV</sequence>
<protein>
    <submittedName>
        <fullName evidence="2">Uncharacterized protein</fullName>
    </submittedName>
</protein>
<proteinExistence type="predicted"/>
<dbReference type="Proteomes" id="UP001213000">
    <property type="component" value="Unassembled WGS sequence"/>
</dbReference>
<dbReference type="AlphaFoldDB" id="A0AAD5YVG8"/>
<keyword evidence="3" id="KW-1185">Reference proteome</keyword>
<evidence type="ECO:0000256" key="1">
    <source>
        <dbReference type="SAM" id="SignalP"/>
    </source>
</evidence>
<keyword evidence="1" id="KW-0732">Signal</keyword>
<accession>A0AAD5YVG8</accession>
<reference evidence="2" key="1">
    <citation type="submission" date="2022-07" db="EMBL/GenBank/DDBJ databases">
        <title>Genome Sequence of Leucocoprinus birnbaumii.</title>
        <authorList>
            <person name="Buettner E."/>
        </authorList>
    </citation>
    <scope>NUCLEOTIDE SEQUENCE</scope>
    <source>
        <strain evidence="2">VT141</strain>
    </source>
</reference>
<gene>
    <name evidence="2" type="ORF">NP233_g4482</name>
</gene>
<dbReference type="EMBL" id="JANIEX010000243">
    <property type="protein sequence ID" value="KAJ3570328.1"/>
    <property type="molecule type" value="Genomic_DNA"/>
</dbReference>
<name>A0AAD5YVG8_9AGAR</name>
<feature type="signal peptide" evidence="1">
    <location>
        <begin position="1"/>
        <end position="20"/>
    </location>
</feature>
<evidence type="ECO:0000313" key="3">
    <source>
        <dbReference type="Proteomes" id="UP001213000"/>
    </source>
</evidence>
<evidence type="ECO:0000313" key="2">
    <source>
        <dbReference type="EMBL" id="KAJ3570328.1"/>
    </source>
</evidence>
<feature type="chain" id="PRO_5042115400" evidence="1">
    <location>
        <begin position="21"/>
        <end position="76"/>
    </location>
</feature>
<organism evidence="2 3">
    <name type="scientific">Leucocoprinus birnbaumii</name>
    <dbReference type="NCBI Taxonomy" id="56174"/>
    <lineage>
        <taxon>Eukaryota</taxon>
        <taxon>Fungi</taxon>
        <taxon>Dikarya</taxon>
        <taxon>Basidiomycota</taxon>
        <taxon>Agaricomycotina</taxon>
        <taxon>Agaricomycetes</taxon>
        <taxon>Agaricomycetidae</taxon>
        <taxon>Agaricales</taxon>
        <taxon>Agaricineae</taxon>
        <taxon>Agaricaceae</taxon>
        <taxon>Leucocoprinus</taxon>
    </lineage>
</organism>